<accession>A0A9P7MF46</accession>
<evidence type="ECO:0000256" key="1">
    <source>
        <dbReference type="SAM" id="MobiDB-lite"/>
    </source>
</evidence>
<comment type="caution">
    <text evidence="2">The sequence shown here is derived from an EMBL/GenBank/DDBJ whole genome shotgun (WGS) entry which is preliminary data.</text>
</comment>
<proteinExistence type="predicted"/>
<feature type="region of interest" description="Disordered" evidence="1">
    <location>
        <begin position="250"/>
        <end position="348"/>
    </location>
</feature>
<organism evidence="2 3">
    <name type="scientific">Claviceps pazoutovae</name>
    <dbReference type="NCBI Taxonomy" id="1649127"/>
    <lineage>
        <taxon>Eukaryota</taxon>
        <taxon>Fungi</taxon>
        <taxon>Dikarya</taxon>
        <taxon>Ascomycota</taxon>
        <taxon>Pezizomycotina</taxon>
        <taxon>Sordariomycetes</taxon>
        <taxon>Hypocreomycetidae</taxon>
        <taxon>Hypocreales</taxon>
        <taxon>Clavicipitaceae</taxon>
        <taxon>Claviceps</taxon>
    </lineage>
</organism>
<dbReference type="OrthoDB" id="5138418at2759"/>
<feature type="region of interest" description="Disordered" evidence="1">
    <location>
        <begin position="386"/>
        <end position="447"/>
    </location>
</feature>
<evidence type="ECO:0000313" key="3">
    <source>
        <dbReference type="Proteomes" id="UP000706124"/>
    </source>
</evidence>
<reference evidence="2 3" key="1">
    <citation type="journal article" date="2020" name="bioRxiv">
        <title>Whole genome comparisons of ergot fungi reveals the divergence and evolution of species within the genus Claviceps are the result of varying mechanisms driving genome evolution and host range expansion.</title>
        <authorList>
            <person name="Wyka S.A."/>
            <person name="Mondo S.J."/>
            <person name="Liu M."/>
            <person name="Dettman J."/>
            <person name="Nalam V."/>
            <person name="Broders K.D."/>
        </authorList>
    </citation>
    <scope>NUCLEOTIDE SEQUENCE [LARGE SCALE GENOMIC DNA]</scope>
    <source>
        <strain evidence="2 3">CCC 1485</strain>
    </source>
</reference>
<dbReference type="AlphaFoldDB" id="A0A9P7MF46"/>
<name>A0A9P7MF46_9HYPO</name>
<evidence type="ECO:0000313" key="2">
    <source>
        <dbReference type="EMBL" id="KAG5942008.1"/>
    </source>
</evidence>
<keyword evidence="3" id="KW-1185">Reference proteome</keyword>
<feature type="compositionally biased region" description="Polar residues" evidence="1">
    <location>
        <begin position="250"/>
        <end position="260"/>
    </location>
</feature>
<gene>
    <name evidence="2" type="ORF">E4U60_007554</name>
</gene>
<feature type="compositionally biased region" description="Polar residues" evidence="1">
    <location>
        <begin position="409"/>
        <end position="432"/>
    </location>
</feature>
<feature type="compositionally biased region" description="Polar residues" evidence="1">
    <location>
        <begin position="299"/>
        <end position="326"/>
    </location>
</feature>
<protein>
    <submittedName>
        <fullName evidence="2">Uncharacterized protein</fullName>
    </submittedName>
</protein>
<feature type="compositionally biased region" description="Low complexity" evidence="1">
    <location>
        <begin position="386"/>
        <end position="395"/>
    </location>
</feature>
<dbReference type="Proteomes" id="UP000706124">
    <property type="component" value="Unassembled WGS sequence"/>
</dbReference>
<dbReference type="EMBL" id="SRPO01000087">
    <property type="protein sequence ID" value="KAG5942008.1"/>
    <property type="molecule type" value="Genomic_DNA"/>
</dbReference>
<feature type="region of interest" description="Disordered" evidence="1">
    <location>
        <begin position="27"/>
        <end position="60"/>
    </location>
</feature>
<sequence>MTLSSGFHMPGAFNADGILHQGLFRPPASSASSSAYLPPTRSSAETSTPKRKRVRDDLRQTELATKIQNESFLDYDELNSKTFLITPASRYSAPNGRACTIAGQLGTPGCGLADSDVLGESVFSDKDYRRALGSKRPRDSIDGESNSLFSSSQHPYFQSSGWSSLALSTLGGVVGKVWEFCKAGAFKGFHAGGNKGGGSEERVTAPGGLMTDWPWHPNDDYDGLIDHQHIPGHFPEGTCYNRGDVFSDSKIVSGTSTPSTPAAKRRQTAPMDELGRSWVMVQHQERVGDSGGTGRARSMPSNKSPSRNRNQGPSAITGRRISTPSQRRVPGRPVAGPGTYRASPRPTSLYPTISQPSFWDAPFSSSSASFASPRCASPMKLSSMASPMAASLGSPTPAMSRGHSRRRSNTGSQSKFTHNRTHSNASTASSRGTVDDVENSPRLTPEAKQLAARRYQEERDADVRIAAFNKQLQDMIRLGKEALGTRIEVDGEFAEEGGWEDY</sequence>